<name>A0ABU1M046_9BURK</name>
<feature type="compositionally biased region" description="Low complexity" evidence="6">
    <location>
        <begin position="392"/>
        <end position="401"/>
    </location>
</feature>
<dbReference type="PROSITE" id="PS00138">
    <property type="entry name" value="SUBTILASE_SER"/>
    <property type="match status" value="1"/>
</dbReference>
<dbReference type="InterPro" id="IPR000209">
    <property type="entry name" value="Peptidase_S8/S53_dom"/>
</dbReference>
<feature type="domain" description="Peptidase S8/S53" evidence="7">
    <location>
        <begin position="177"/>
        <end position="464"/>
    </location>
</feature>
<dbReference type="EMBL" id="JAVDRP010000018">
    <property type="protein sequence ID" value="MDR6412372.1"/>
    <property type="molecule type" value="Genomic_DNA"/>
</dbReference>
<dbReference type="SUPFAM" id="SSF52743">
    <property type="entry name" value="Subtilisin-like"/>
    <property type="match status" value="1"/>
</dbReference>
<evidence type="ECO:0000256" key="1">
    <source>
        <dbReference type="ARBA" id="ARBA00011073"/>
    </source>
</evidence>
<evidence type="ECO:0000256" key="3">
    <source>
        <dbReference type="ARBA" id="ARBA00022801"/>
    </source>
</evidence>
<dbReference type="InterPro" id="IPR050131">
    <property type="entry name" value="Peptidase_S8_subtilisin-like"/>
</dbReference>
<protein>
    <submittedName>
        <fullName evidence="8">Subtilisin family serine protease</fullName>
    </submittedName>
</protein>
<dbReference type="GO" id="GO:0006508">
    <property type="term" value="P:proteolysis"/>
    <property type="evidence" value="ECO:0007669"/>
    <property type="project" value="UniProtKB-KW"/>
</dbReference>
<dbReference type="PROSITE" id="PS51892">
    <property type="entry name" value="SUBTILASE"/>
    <property type="match status" value="1"/>
</dbReference>
<feature type="active site" description="Charge relay system" evidence="5">
    <location>
        <position position="186"/>
    </location>
</feature>
<evidence type="ECO:0000256" key="5">
    <source>
        <dbReference type="PROSITE-ProRule" id="PRU01240"/>
    </source>
</evidence>
<dbReference type="GO" id="GO:0008233">
    <property type="term" value="F:peptidase activity"/>
    <property type="evidence" value="ECO:0007669"/>
    <property type="project" value="UniProtKB-KW"/>
</dbReference>
<keyword evidence="2 5" id="KW-0645">Protease</keyword>
<organism evidence="8 9">
    <name type="scientific">Paraburkholderia terricola</name>
    <dbReference type="NCBI Taxonomy" id="169427"/>
    <lineage>
        <taxon>Bacteria</taxon>
        <taxon>Pseudomonadati</taxon>
        <taxon>Pseudomonadota</taxon>
        <taxon>Betaproteobacteria</taxon>
        <taxon>Burkholderiales</taxon>
        <taxon>Burkholderiaceae</taxon>
        <taxon>Paraburkholderia</taxon>
    </lineage>
</organism>
<reference evidence="8 9" key="1">
    <citation type="submission" date="2023-07" db="EMBL/GenBank/DDBJ databases">
        <title>Sorghum-associated microbial communities from plants grown in Nebraska, USA.</title>
        <authorList>
            <person name="Schachtman D."/>
        </authorList>
    </citation>
    <scope>NUCLEOTIDE SEQUENCE [LARGE SCALE GENOMIC DNA]</scope>
    <source>
        <strain evidence="8 9">DS1316</strain>
    </source>
</reference>
<evidence type="ECO:0000259" key="7">
    <source>
        <dbReference type="Pfam" id="PF00082"/>
    </source>
</evidence>
<dbReference type="PANTHER" id="PTHR43806:SF11">
    <property type="entry name" value="CEREVISIN-RELATED"/>
    <property type="match status" value="1"/>
</dbReference>
<feature type="region of interest" description="Disordered" evidence="6">
    <location>
        <begin position="382"/>
        <end position="401"/>
    </location>
</feature>
<accession>A0ABU1M046</accession>
<dbReference type="RefSeq" id="WP_310126330.1">
    <property type="nucleotide sequence ID" value="NZ_JAVDQV010000004.1"/>
</dbReference>
<dbReference type="InterPro" id="IPR023828">
    <property type="entry name" value="Peptidase_S8_Ser-AS"/>
</dbReference>
<evidence type="ECO:0000256" key="6">
    <source>
        <dbReference type="SAM" id="MobiDB-lite"/>
    </source>
</evidence>
<evidence type="ECO:0000256" key="2">
    <source>
        <dbReference type="ARBA" id="ARBA00022670"/>
    </source>
</evidence>
<proteinExistence type="inferred from homology"/>
<comment type="similarity">
    <text evidence="1 5">Belongs to the peptidase S8 family.</text>
</comment>
<sequence>MLDKAYDLARDVHFTVSTRTVGGKPLHLFNGPEHGSRTDEFLLCPEARDWATRNLQALGFHVHYQGWFEIHVSGTAALVAELLGKKLTLHAGMITPEQSDCSRGAITPVSEELFFAPRDSLYSPARGLEGTDCFFLPPASSYATTPQPSPHPPQPGFHHVGVPDIRRLLQVPNDADGDGITVALVDTGFARHPFYLSNQYDYQPTWAPPPSLPDSDTDGHGTAIALNLFAVAPKVKMLGFVKDPMPQTAIQMAVNSGVDIISCSWGWSLTPDVALIPTLEATIYHTVNSYGKVVLFAAGNGPLKAWPASMPNVIAVGGVHWNATNSYEASNFASGFASDAYPGRAVPDVCGLCGQQPAGVYIMLPCPSGSAMDVSGFAGGQAFPAGDEQQPGDGWAGASGTSSAAPQVAGVVALLLQKARAKGMTLSTSQIKDLLKNTAVPVTMGANAHKLLAQGHPNGAVGYGLVNASAALAAI</sequence>
<dbReference type="PRINTS" id="PR00723">
    <property type="entry name" value="SUBTILISIN"/>
</dbReference>
<evidence type="ECO:0000313" key="8">
    <source>
        <dbReference type="EMBL" id="MDR6412372.1"/>
    </source>
</evidence>
<dbReference type="InterPro" id="IPR036852">
    <property type="entry name" value="Peptidase_S8/S53_dom_sf"/>
</dbReference>
<feature type="active site" description="Charge relay system" evidence="5">
    <location>
        <position position="220"/>
    </location>
</feature>
<keyword evidence="3 5" id="KW-0378">Hydrolase</keyword>
<comment type="caution">
    <text evidence="8">The sequence shown here is derived from an EMBL/GenBank/DDBJ whole genome shotgun (WGS) entry which is preliminary data.</text>
</comment>
<dbReference type="Proteomes" id="UP001264340">
    <property type="component" value="Unassembled WGS sequence"/>
</dbReference>
<dbReference type="PANTHER" id="PTHR43806">
    <property type="entry name" value="PEPTIDASE S8"/>
    <property type="match status" value="1"/>
</dbReference>
<evidence type="ECO:0000256" key="4">
    <source>
        <dbReference type="ARBA" id="ARBA00022825"/>
    </source>
</evidence>
<evidence type="ECO:0000313" key="9">
    <source>
        <dbReference type="Proteomes" id="UP001264340"/>
    </source>
</evidence>
<feature type="active site" description="Charge relay system" evidence="5">
    <location>
        <position position="402"/>
    </location>
</feature>
<keyword evidence="4 5" id="KW-0720">Serine protease</keyword>
<gene>
    <name evidence="8" type="ORF">J2804_005807</name>
</gene>
<keyword evidence="9" id="KW-1185">Reference proteome</keyword>
<dbReference type="InterPro" id="IPR015500">
    <property type="entry name" value="Peptidase_S8_subtilisin-rel"/>
</dbReference>
<dbReference type="Pfam" id="PF00082">
    <property type="entry name" value="Peptidase_S8"/>
    <property type="match status" value="1"/>
</dbReference>
<dbReference type="Gene3D" id="3.40.50.200">
    <property type="entry name" value="Peptidase S8/S53 domain"/>
    <property type="match status" value="1"/>
</dbReference>